<proteinExistence type="predicted"/>
<reference evidence="2" key="1">
    <citation type="journal article" date="2019" name="Int. J. Syst. Evol. Microbiol.">
        <title>The Global Catalogue of Microorganisms (GCM) 10K type strain sequencing project: providing services to taxonomists for standard genome sequencing and annotation.</title>
        <authorList>
            <consortium name="The Broad Institute Genomics Platform"/>
            <consortium name="The Broad Institute Genome Sequencing Center for Infectious Disease"/>
            <person name="Wu L."/>
            <person name="Ma J."/>
        </authorList>
    </citation>
    <scope>NUCLEOTIDE SEQUENCE [LARGE SCALE GENOMIC DNA]</scope>
    <source>
        <strain evidence="2">JCM 15577</strain>
    </source>
</reference>
<evidence type="ECO:0000313" key="1">
    <source>
        <dbReference type="EMBL" id="GAA1698254.1"/>
    </source>
</evidence>
<keyword evidence="2" id="KW-1185">Reference proteome</keyword>
<evidence type="ECO:0000313" key="2">
    <source>
        <dbReference type="Proteomes" id="UP001501690"/>
    </source>
</evidence>
<gene>
    <name evidence="1" type="ORF">GCM10009808_14670</name>
</gene>
<dbReference type="RefSeq" id="WP_344070942.1">
    <property type="nucleotide sequence ID" value="NZ_BAAAPL010000001.1"/>
</dbReference>
<evidence type="ECO:0008006" key="3">
    <source>
        <dbReference type="Google" id="ProtNLM"/>
    </source>
</evidence>
<dbReference type="Gene3D" id="1.20.120.330">
    <property type="entry name" value="Nucleotidyltransferases domain 2"/>
    <property type="match status" value="1"/>
</dbReference>
<dbReference type="EMBL" id="BAAAPL010000001">
    <property type="protein sequence ID" value="GAA1698254.1"/>
    <property type="molecule type" value="Genomic_DNA"/>
</dbReference>
<name>A0ABP4U4T2_9MICO</name>
<accession>A0ABP4U4T2</accession>
<dbReference type="Proteomes" id="UP001501690">
    <property type="component" value="Unassembled WGS sequence"/>
</dbReference>
<comment type="caution">
    <text evidence="1">The sequence shown here is derived from an EMBL/GenBank/DDBJ whole genome shotgun (WGS) entry which is preliminary data.</text>
</comment>
<sequence length="152" mass="16217">MAVTPLTPAQQQAVDDLVTARRIEQVVPDQARARAFLTAAADRISQLPLLTSTGVKYDIAYDAAHDIGEALLAAHGYRTTNGPGQHEALGRFLRAVLDTPPGDAAARRFDRLRRARNQSHYAAKPISAADANLAEQAAQELHNAALTRGAGS</sequence>
<organism evidence="1 2">
    <name type="scientific">Microbacterium sediminicola</name>
    <dbReference type="NCBI Taxonomy" id="415210"/>
    <lineage>
        <taxon>Bacteria</taxon>
        <taxon>Bacillati</taxon>
        <taxon>Actinomycetota</taxon>
        <taxon>Actinomycetes</taxon>
        <taxon>Micrococcales</taxon>
        <taxon>Microbacteriaceae</taxon>
        <taxon>Microbacterium</taxon>
    </lineage>
</organism>
<protein>
    <recommendedName>
        <fullName evidence="3">HEPN domain-containing protein</fullName>
    </recommendedName>
</protein>